<evidence type="ECO:0008006" key="4">
    <source>
        <dbReference type="Google" id="ProtNLM"/>
    </source>
</evidence>
<dbReference type="OrthoDB" id="197870at2157"/>
<evidence type="ECO:0000313" key="3">
    <source>
        <dbReference type="Proteomes" id="UP000705823"/>
    </source>
</evidence>
<dbReference type="Gene3D" id="1.25.10.10">
    <property type="entry name" value="Leucine-rich Repeat Variant"/>
    <property type="match status" value="3"/>
</dbReference>
<dbReference type="EMBL" id="RKLU01000002">
    <property type="protein sequence ID" value="TQQ82594.1"/>
    <property type="molecule type" value="Genomic_DNA"/>
</dbReference>
<sequence>MPSDPSATDPACCLCGDAVSWAPTPGTPDDTTATPASGQSAPPSDDAAITFARPQRRPRSAVPNPVCRSCAEAAETTDGEPIDGLPTAPPADDEFELTPYADGPNPVIVDGARCWRTGTADCWQLSREAVACDSVREFIRRHTDSDGAAIEWFAPDPTGLPLQIRMEPDSAPGLTAFFEQFGPATAFRVDFAAAATPSAPNDCPLVDPHRVPTAEVAPDAPPTFEATTLESEPRRLRFQLPAIKQVRVVEEPSRPSLDEQEPAVRVSHYRTLAETAPGLVNPADIEPLLTASAPRVRFDAVRTFRTLLTAEPSAGLSAVDSLTDRLDDRQLTALTAVRCLLRIAEEYPAAVADSTPAVSDVVDSGSALLDTAATRLLLYIAEHDPAAALDATPALASLLSPTPTRPRRQALATVGVLAEPYPEEIRPLVPQLCSLLRTDDTQYRISSTAALGRVTAEYPDAATPAVPTLLDQLTAADAELRGNAVGVLGDIARGFPMDIAPYTEEIGPLLGDEDPTVRSNTAGTLARVANDDPRHVLPYVPALIDLLDDSWTRSRVHACWALGYCGDSDATAALSDIRHTDPSEAVRDRAAWALDRIE</sequence>
<feature type="region of interest" description="Disordered" evidence="1">
    <location>
        <begin position="18"/>
        <end position="48"/>
    </location>
</feature>
<protein>
    <recommendedName>
        <fullName evidence="4">HEAT repeat-containing protein</fullName>
    </recommendedName>
</protein>
<evidence type="ECO:0000313" key="2">
    <source>
        <dbReference type="EMBL" id="TQQ82594.1"/>
    </source>
</evidence>
<dbReference type="PANTHER" id="PTHR12697:SF5">
    <property type="entry name" value="DEOXYHYPUSINE HYDROXYLASE"/>
    <property type="match status" value="1"/>
</dbReference>
<dbReference type="GO" id="GO:0016491">
    <property type="term" value="F:oxidoreductase activity"/>
    <property type="evidence" value="ECO:0007669"/>
    <property type="project" value="TreeGrafter"/>
</dbReference>
<feature type="region of interest" description="Disordered" evidence="1">
    <location>
        <begin position="73"/>
        <end position="93"/>
    </location>
</feature>
<dbReference type="RefSeq" id="WP_142978859.1">
    <property type="nucleotide sequence ID" value="NZ_RKLU01000002.1"/>
</dbReference>
<keyword evidence="3" id="KW-1185">Reference proteome</keyword>
<organism evidence="2 3">
    <name type="scientific">Halonotius terrestris</name>
    <dbReference type="NCBI Taxonomy" id="2487750"/>
    <lineage>
        <taxon>Archaea</taxon>
        <taxon>Methanobacteriati</taxon>
        <taxon>Methanobacteriota</taxon>
        <taxon>Stenosarchaea group</taxon>
        <taxon>Halobacteria</taxon>
        <taxon>Halobacteriales</taxon>
        <taxon>Haloferacaceae</taxon>
        <taxon>Halonotius</taxon>
    </lineage>
</organism>
<dbReference type="PANTHER" id="PTHR12697">
    <property type="entry name" value="PBS LYASE HEAT-LIKE PROTEIN"/>
    <property type="match status" value="1"/>
</dbReference>
<dbReference type="Proteomes" id="UP000705823">
    <property type="component" value="Unassembled WGS sequence"/>
</dbReference>
<proteinExistence type="predicted"/>
<accession>A0A8J8TCW1</accession>
<dbReference type="InterPro" id="IPR016024">
    <property type="entry name" value="ARM-type_fold"/>
</dbReference>
<dbReference type="Pfam" id="PF13646">
    <property type="entry name" value="HEAT_2"/>
    <property type="match status" value="1"/>
</dbReference>
<feature type="compositionally biased region" description="Low complexity" evidence="1">
    <location>
        <begin position="22"/>
        <end position="36"/>
    </location>
</feature>
<dbReference type="InterPro" id="IPR011989">
    <property type="entry name" value="ARM-like"/>
</dbReference>
<dbReference type="SUPFAM" id="SSF48371">
    <property type="entry name" value="ARM repeat"/>
    <property type="match status" value="1"/>
</dbReference>
<evidence type="ECO:0000256" key="1">
    <source>
        <dbReference type="SAM" id="MobiDB-lite"/>
    </source>
</evidence>
<gene>
    <name evidence="2" type="ORF">EGH24_03845</name>
</gene>
<reference evidence="2" key="1">
    <citation type="submission" date="2019-02" db="EMBL/GenBank/DDBJ databases">
        <title>Halonotius sp. a new haloarchaeum isolated from saline soil.</title>
        <authorList>
            <person name="Duran-Viseras A."/>
            <person name="Sanchez-Porro C."/>
            <person name="Ventosa A."/>
        </authorList>
    </citation>
    <scope>NUCLEOTIDE SEQUENCE</scope>
    <source>
        <strain evidence="2">F15B</strain>
    </source>
</reference>
<comment type="caution">
    <text evidence="2">The sequence shown here is derived from an EMBL/GenBank/DDBJ whole genome shotgun (WGS) entry which is preliminary data.</text>
</comment>
<name>A0A8J8TCW1_9EURY</name>
<dbReference type="AlphaFoldDB" id="A0A8J8TCW1"/>